<feature type="domain" description="Plastocyanin-like" evidence="7">
    <location>
        <begin position="387"/>
        <end position="469"/>
    </location>
</feature>
<keyword evidence="5" id="KW-0732">Signal</keyword>
<evidence type="ECO:0000259" key="8">
    <source>
        <dbReference type="Pfam" id="PF07732"/>
    </source>
</evidence>
<dbReference type="Proteomes" id="UP001648503">
    <property type="component" value="Unassembled WGS sequence"/>
</dbReference>
<protein>
    <recommendedName>
        <fullName evidence="11">Multicopper oxidase</fullName>
    </recommendedName>
</protein>
<feature type="domain" description="Plastocyanin-like" evidence="6">
    <location>
        <begin position="151"/>
        <end position="316"/>
    </location>
</feature>
<dbReference type="InterPro" id="IPR011707">
    <property type="entry name" value="Cu-oxidase-like_N"/>
</dbReference>
<organism evidence="9 10">
    <name type="scientific">Batrachochytrium salamandrivorans</name>
    <dbReference type="NCBI Taxonomy" id="1357716"/>
    <lineage>
        <taxon>Eukaryota</taxon>
        <taxon>Fungi</taxon>
        <taxon>Fungi incertae sedis</taxon>
        <taxon>Chytridiomycota</taxon>
        <taxon>Chytridiomycota incertae sedis</taxon>
        <taxon>Chytridiomycetes</taxon>
        <taxon>Rhizophydiales</taxon>
        <taxon>Rhizophydiales incertae sedis</taxon>
        <taxon>Batrachochytrium</taxon>
    </lineage>
</organism>
<dbReference type="SUPFAM" id="SSF49503">
    <property type="entry name" value="Cupredoxins"/>
    <property type="match status" value="3"/>
</dbReference>
<evidence type="ECO:0000256" key="1">
    <source>
        <dbReference type="ARBA" id="ARBA00010609"/>
    </source>
</evidence>
<keyword evidence="3" id="KW-0560">Oxidoreductase</keyword>
<dbReference type="InterPro" id="IPR002355">
    <property type="entry name" value="Cu_oxidase_Cu_BS"/>
</dbReference>
<feature type="domain" description="Plastocyanin-like" evidence="7">
    <location>
        <begin position="488"/>
        <end position="523"/>
    </location>
</feature>
<dbReference type="PROSITE" id="PS00080">
    <property type="entry name" value="MULTICOPPER_OXIDASE2"/>
    <property type="match status" value="1"/>
</dbReference>
<dbReference type="InterPro" id="IPR001117">
    <property type="entry name" value="Cu-oxidase_2nd"/>
</dbReference>
<evidence type="ECO:0000256" key="4">
    <source>
        <dbReference type="ARBA" id="ARBA00023008"/>
    </source>
</evidence>
<dbReference type="InterPro" id="IPR011706">
    <property type="entry name" value="Cu-oxidase_C"/>
</dbReference>
<evidence type="ECO:0000256" key="3">
    <source>
        <dbReference type="ARBA" id="ARBA00023002"/>
    </source>
</evidence>
<feature type="chain" id="PRO_5045199376" description="Multicopper oxidase" evidence="5">
    <location>
        <begin position="19"/>
        <end position="562"/>
    </location>
</feature>
<feature type="signal peptide" evidence="5">
    <location>
        <begin position="1"/>
        <end position="18"/>
    </location>
</feature>
<dbReference type="PANTHER" id="PTHR11709">
    <property type="entry name" value="MULTI-COPPER OXIDASE"/>
    <property type="match status" value="1"/>
</dbReference>
<keyword evidence="10" id="KW-1185">Reference proteome</keyword>
<dbReference type="CDD" id="cd13886">
    <property type="entry name" value="CuRO_2_MCO_like_1"/>
    <property type="match status" value="1"/>
</dbReference>
<keyword evidence="2" id="KW-0479">Metal-binding</keyword>
<evidence type="ECO:0000259" key="6">
    <source>
        <dbReference type="Pfam" id="PF00394"/>
    </source>
</evidence>
<evidence type="ECO:0000256" key="5">
    <source>
        <dbReference type="SAM" id="SignalP"/>
    </source>
</evidence>
<evidence type="ECO:0000313" key="9">
    <source>
        <dbReference type="EMBL" id="KAH6592712.1"/>
    </source>
</evidence>
<feature type="domain" description="Plastocyanin-like" evidence="8">
    <location>
        <begin position="30"/>
        <end position="141"/>
    </location>
</feature>
<dbReference type="PROSITE" id="PS00079">
    <property type="entry name" value="MULTICOPPER_OXIDASE1"/>
    <property type="match status" value="1"/>
</dbReference>
<dbReference type="PANTHER" id="PTHR11709:SF511">
    <property type="entry name" value="LACCASE"/>
    <property type="match status" value="1"/>
</dbReference>
<evidence type="ECO:0000256" key="2">
    <source>
        <dbReference type="ARBA" id="ARBA00022723"/>
    </source>
</evidence>
<keyword evidence="4" id="KW-0186">Copper</keyword>
<dbReference type="Pfam" id="PF07732">
    <property type="entry name" value="Cu-oxidase_3"/>
    <property type="match status" value="1"/>
</dbReference>
<accession>A0ABQ8F8U7</accession>
<dbReference type="InterPro" id="IPR033138">
    <property type="entry name" value="Cu_oxidase_CS"/>
</dbReference>
<gene>
    <name evidence="9" type="ORF">BASA50_007892</name>
</gene>
<dbReference type="Pfam" id="PF00394">
    <property type="entry name" value="Cu-oxidase"/>
    <property type="match status" value="1"/>
</dbReference>
<sequence>MFPVFSLLATLVPIAVQAIVQDVTLNLAMYQAAPDGYQTTVYGANNMMEPPIIINKGDLLSLKVNNNLGLPTAIHCHGLFQKSTPYYDGAAGVTQCPIADQDSFRYDISVPDQHGTYWWHAHYKAQYVKGLRGPLIIKDPENEPYTADYDEEYIVMLTDWYHAKTSAEILDPFMVSLTGNEPIPDSGLINGKGRYNCSMATDKTVPCVSNAPLERFNFVAGKRYRLRIINGASMATFNFSIDGHTLQVIEADGVDTVKTPVDVIRISVAQRYSVIVEAKATPGNYWMRADIDTALYTVYQEGVLTPEIRAIISYTGSDADPTSTGPTPQAVMLNPFKLLPVSQIPLSHAVNQSLLFSFAIVPGPDNITRAYTNIDGHFTDSPYQMPMDTPTLFKAINGNAIESSANVIPVSVGQIIQMTVYNDDPMEHTFHLHGHTFQVVGTGIQLNFKKNPDAAKVLYPERDTIAIPACRIKANSTGGEGGMCGGTKGYVTIRFQAKNPGAWLFHCHIEWHMMQGLGITFLTGGTKELKTMKLPPRVIDGCARSGINIKANRFWAAPRIGL</sequence>
<name>A0ABQ8F8U7_9FUNG</name>
<evidence type="ECO:0008006" key="11">
    <source>
        <dbReference type="Google" id="ProtNLM"/>
    </source>
</evidence>
<proteinExistence type="inferred from homology"/>
<dbReference type="Pfam" id="PF07731">
    <property type="entry name" value="Cu-oxidase_2"/>
    <property type="match status" value="2"/>
</dbReference>
<comment type="caution">
    <text evidence="9">The sequence shown here is derived from an EMBL/GenBank/DDBJ whole genome shotgun (WGS) entry which is preliminary data.</text>
</comment>
<evidence type="ECO:0000259" key="7">
    <source>
        <dbReference type="Pfam" id="PF07731"/>
    </source>
</evidence>
<dbReference type="Gene3D" id="2.60.40.420">
    <property type="entry name" value="Cupredoxins - blue copper proteins"/>
    <property type="match status" value="3"/>
</dbReference>
<comment type="similarity">
    <text evidence="1">Belongs to the multicopper oxidase family.</text>
</comment>
<evidence type="ECO:0000313" key="10">
    <source>
        <dbReference type="Proteomes" id="UP001648503"/>
    </source>
</evidence>
<dbReference type="EMBL" id="JAFCIX010000374">
    <property type="protein sequence ID" value="KAH6592712.1"/>
    <property type="molecule type" value="Genomic_DNA"/>
</dbReference>
<dbReference type="InterPro" id="IPR008972">
    <property type="entry name" value="Cupredoxin"/>
</dbReference>
<reference evidence="9 10" key="1">
    <citation type="submission" date="2021-02" db="EMBL/GenBank/DDBJ databases">
        <title>Variation within the Batrachochytrium salamandrivorans European outbreak.</title>
        <authorList>
            <person name="Kelly M."/>
            <person name="Pasmans F."/>
            <person name="Shea T.P."/>
            <person name="Munoz J.F."/>
            <person name="Carranza S."/>
            <person name="Cuomo C.A."/>
            <person name="Martel A."/>
        </authorList>
    </citation>
    <scope>NUCLEOTIDE SEQUENCE [LARGE SCALE GENOMIC DNA]</scope>
    <source>
        <strain evidence="9 10">AMFP18/2</strain>
    </source>
</reference>
<dbReference type="InterPro" id="IPR045087">
    <property type="entry name" value="Cu-oxidase_fam"/>
</dbReference>